<feature type="non-terminal residue" evidence="2">
    <location>
        <position position="149"/>
    </location>
</feature>
<accession>A0A0B6ZQI9</accession>
<feature type="non-terminal residue" evidence="2">
    <location>
        <position position="1"/>
    </location>
</feature>
<feature type="region of interest" description="Disordered" evidence="1">
    <location>
        <begin position="1"/>
        <end position="23"/>
    </location>
</feature>
<evidence type="ECO:0000313" key="2">
    <source>
        <dbReference type="EMBL" id="CEK69970.1"/>
    </source>
</evidence>
<feature type="compositionally biased region" description="Polar residues" evidence="1">
    <location>
        <begin position="59"/>
        <end position="75"/>
    </location>
</feature>
<organism evidence="2">
    <name type="scientific">Arion vulgaris</name>
    <dbReference type="NCBI Taxonomy" id="1028688"/>
    <lineage>
        <taxon>Eukaryota</taxon>
        <taxon>Metazoa</taxon>
        <taxon>Spiralia</taxon>
        <taxon>Lophotrochozoa</taxon>
        <taxon>Mollusca</taxon>
        <taxon>Gastropoda</taxon>
        <taxon>Heterobranchia</taxon>
        <taxon>Euthyneura</taxon>
        <taxon>Panpulmonata</taxon>
        <taxon>Eupulmonata</taxon>
        <taxon>Stylommatophora</taxon>
        <taxon>Helicina</taxon>
        <taxon>Arionoidea</taxon>
        <taxon>Arionidae</taxon>
        <taxon>Arion</taxon>
    </lineage>
</organism>
<feature type="compositionally biased region" description="Low complexity" evidence="1">
    <location>
        <begin position="92"/>
        <end position="105"/>
    </location>
</feature>
<reference evidence="2" key="1">
    <citation type="submission" date="2014-12" db="EMBL/GenBank/DDBJ databases">
        <title>Insight into the proteome of Arion vulgaris.</title>
        <authorList>
            <person name="Aradska J."/>
            <person name="Bulat T."/>
            <person name="Smidak R."/>
            <person name="Sarate P."/>
            <person name="Gangsoo J."/>
            <person name="Sialana F."/>
            <person name="Bilban M."/>
            <person name="Lubec G."/>
        </authorList>
    </citation>
    <scope>NUCLEOTIDE SEQUENCE</scope>
    <source>
        <tissue evidence="2">Skin</tissue>
    </source>
</reference>
<proteinExistence type="predicted"/>
<gene>
    <name evidence="2" type="primary">ORF72307</name>
</gene>
<dbReference type="AlphaFoldDB" id="A0A0B6ZQI9"/>
<protein>
    <submittedName>
        <fullName evidence="2">Uncharacterized protein</fullName>
    </submittedName>
</protein>
<dbReference type="EMBL" id="HACG01023105">
    <property type="protein sequence ID" value="CEK69970.1"/>
    <property type="molecule type" value="Transcribed_RNA"/>
</dbReference>
<evidence type="ECO:0000256" key="1">
    <source>
        <dbReference type="SAM" id="MobiDB-lite"/>
    </source>
</evidence>
<sequence>ATCSQEETPNLKETASTTINIQNNSVDSVMMPTQVFEEDEDSKDTAELFAVSTVAYACNNDSAGDEGTSSDTNEPTHIGGSETPMQHHENVNSRTNANSNTTTTVTEPAKNIVMKILSKPYISLSETPTLTIVASPTQTVDEASTHTCE</sequence>
<feature type="region of interest" description="Disordered" evidence="1">
    <location>
        <begin position="59"/>
        <end position="105"/>
    </location>
</feature>
<name>A0A0B6ZQI9_9EUPU</name>